<feature type="domain" description="Methyltransferase type 11" evidence="1">
    <location>
        <begin position="47"/>
        <end position="134"/>
    </location>
</feature>
<evidence type="ECO:0000313" key="2">
    <source>
        <dbReference type="EMBL" id="QEX16163.1"/>
    </source>
</evidence>
<protein>
    <submittedName>
        <fullName evidence="2">Methyltransferase type 11</fullName>
    </submittedName>
</protein>
<name>A0A5J6MFF0_9PROT</name>
<dbReference type="OrthoDB" id="9777638at2"/>
<dbReference type="InterPro" id="IPR013216">
    <property type="entry name" value="Methyltransf_11"/>
</dbReference>
<dbReference type="PANTHER" id="PTHR43861">
    <property type="entry name" value="TRANS-ACONITATE 2-METHYLTRANSFERASE-RELATED"/>
    <property type="match status" value="1"/>
</dbReference>
<dbReference type="InterPro" id="IPR029063">
    <property type="entry name" value="SAM-dependent_MTases_sf"/>
</dbReference>
<dbReference type="PANTHER" id="PTHR43861:SF1">
    <property type="entry name" value="TRANS-ACONITATE 2-METHYLTRANSFERASE"/>
    <property type="match status" value="1"/>
</dbReference>
<keyword evidence="2" id="KW-0489">Methyltransferase</keyword>
<proteinExistence type="predicted"/>
<dbReference type="Gene3D" id="3.40.50.150">
    <property type="entry name" value="Vaccinia Virus protein VP39"/>
    <property type="match status" value="1"/>
</dbReference>
<dbReference type="SUPFAM" id="SSF53335">
    <property type="entry name" value="S-adenosyl-L-methionine-dependent methyltransferases"/>
    <property type="match status" value="1"/>
</dbReference>
<accession>A0A5J6MFF0</accession>
<organism evidence="2 3">
    <name type="scientific">Hypericibacter terrae</name>
    <dbReference type="NCBI Taxonomy" id="2602015"/>
    <lineage>
        <taxon>Bacteria</taxon>
        <taxon>Pseudomonadati</taxon>
        <taxon>Pseudomonadota</taxon>
        <taxon>Alphaproteobacteria</taxon>
        <taxon>Rhodospirillales</taxon>
        <taxon>Dongiaceae</taxon>
        <taxon>Hypericibacter</taxon>
    </lineage>
</organism>
<gene>
    <name evidence="2" type="ORF">FRZ44_14550</name>
</gene>
<dbReference type="GO" id="GO:0032259">
    <property type="term" value="P:methylation"/>
    <property type="evidence" value="ECO:0007669"/>
    <property type="project" value="UniProtKB-KW"/>
</dbReference>
<keyword evidence="2" id="KW-0808">Transferase</keyword>
<evidence type="ECO:0000259" key="1">
    <source>
        <dbReference type="Pfam" id="PF08241"/>
    </source>
</evidence>
<dbReference type="KEGG" id="htq:FRZ44_14550"/>
<sequence>MPADQDPKPAPSQHWDPARYQRNAGFVPVLGAPVLDLLAPQPGERILDLGCGDGVLTEKLVAAGASVVGVDASAEQIAAARARGLDARVMSGEALTFVGGFDAVFSNAALHWMKQADAVIDGVWRALEPGGRFVAEMGGGANVAAITGALVAALDRRGLDGAGAVPWFFPSVEDYRARLERRGFRVRTIGLIERPTPLPGAMAGWLETFAESFIRRLPEPDRAAYIAEVETALAPRLRNAQGQWHADYVRLRFAAEKL</sequence>
<dbReference type="AlphaFoldDB" id="A0A5J6MFF0"/>
<dbReference type="CDD" id="cd02440">
    <property type="entry name" value="AdoMet_MTases"/>
    <property type="match status" value="1"/>
</dbReference>
<dbReference type="GO" id="GO:0008757">
    <property type="term" value="F:S-adenosylmethionine-dependent methyltransferase activity"/>
    <property type="evidence" value="ECO:0007669"/>
    <property type="project" value="InterPro"/>
</dbReference>
<dbReference type="RefSeq" id="WP_151176554.1">
    <property type="nucleotide sequence ID" value="NZ_CP042906.1"/>
</dbReference>
<reference evidence="2 3" key="1">
    <citation type="submission" date="2019-08" db="EMBL/GenBank/DDBJ databases">
        <title>Hyperibacter terrae gen. nov., sp. nov. and Hyperibacter viscosus sp. nov., two new members in the family Rhodospirillaceae isolated from the rhizosphere of Hypericum perforatum.</title>
        <authorList>
            <person name="Noviana Z."/>
        </authorList>
    </citation>
    <scope>NUCLEOTIDE SEQUENCE [LARGE SCALE GENOMIC DNA]</scope>
    <source>
        <strain evidence="2 3">R5913</strain>
    </source>
</reference>
<keyword evidence="3" id="KW-1185">Reference proteome</keyword>
<dbReference type="Pfam" id="PF08241">
    <property type="entry name" value="Methyltransf_11"/>
    <property type="match status" value="1"/>
</dbReference>
<evidence type="ECO:0000313" key="3">
    <source>
        <dbReference type="Proteomes" id="UP000326202"/>
    </source>
</evidence>
<dbReference type="Proteomes" id="UP000326202">
    <property type="component" value="Chromosome"/>
</dbReference>
<dbReference type="EMBL" id="CP042906">
    <property type="protein sequence ID" value="QEX16163.1"/>
    <property type="molecule type" value="Genomic_DNA"/>
</dbReference>